<evidence type="ECO:0000313" key="2">
    <source>
        <dbReference type="Proteomes" id="UP000748025"/>
    </source>
</evidence>
<organism evidence="1 2">
    <name type="scientific">Claviceps pusilla</name>
    <dbReference type="NCBI Taxonomy" id="123648"/>
    <lineage>
        <taxon>Eukaryota</taxon>
        <taxon>Fungi</taxon>
        <taxon>Dikarya</taxon>
        <taxon>Ascomycota</taxon>
        <taxon>Pezizomycotina</taxon>
        <taxon>Sordariomycetes</taxon>
        <taxon>Hypocreomycetidae</taxon>
        <taxon>Hypocreales</taxon>
        <taxon>Clavicipitaceae</taxon>
        <taxon>Claviceps</taxon>
    </lineage>
</organism>
<keyword evidence="2" id="KW-1185">Reference proteome</keyword>
<reference evidence="1" key="1">
    <citation type="journal article" date="2020" name="bioRxiv">
        <title>Whole genome comparisons of ergot fungi reveals the divergence and evolution of species within the genus Claviceps are the result of varying mechanisms driving genome evolution and host range expansion.</title>
        <authorList>
            <person name="Wyka S.A."/>
            <person name="Mondo S.J."/>
            <person name="Liu M."/>
            <person name="Dettman J."/>
            <person name="Nalam V."/>
            <person name="Broders K.D."/>
        </authorList>
    </citation>
    <scope>NUCLEOTIDE SEQUENCE</scope>
    <source>
        <strain evidence="1">CCC 602</strain>
    </source>
</reference>
<evidence type="ECO:0000313" key="1">
    <source>
        <dbReference type="EMBL" id="KAG6018354.1"/>
    </source>
</evidence>
<dbReference type="AlphaFoldDB" id="A0A9P7T3V3"/>
<comment type="caution">
    <text evidence="1">The sequence shown here is derived from an EMBL/GenBank/DDBJ whole genome shotgun (WGS) entry which is preliminary data.</text>
</comment>
<accession>A0A9P7T3V3</accession>
<protein>
    <submittedName>
        <fullName evidence="1">Uncharacterized protein</fullName>
    </submittedName>
</protein>
<proteinExistence type="predicted"/>
<name>A0A9P7T3V3_9HYPO</name>
<dbReference type="OrthoDB" id="5290015at2759"/>
<dbReference type="EMBL" id="SRPW01000020">
    <property type="protein sequence ID" value="KAG6018354.1"/>
    <property type="molecule type" value="Genomic_DNA"/>
</dbReference>
<sequence length="427" mass="48585">MAPWGHRKRSATLEWQNVADRILEGELARQTAGSVTYITPQSIKLPELSKTLDGLRVYSTQAKTTVEVEDLKCLDYNDPVFQCAAATAQFGIDLLSSAAGFQSLAITGSEILEETKDKKQKAVDHEIMTDHAKEFLKKVTGDFPVVVVRDLDTLNARTNKRNPDEYNFHQAVVIEINMALVHKFIEAHQSLRGLTNNERSNGVELSDGLKWERFRTVLFRMGVTFAHELCHVFTNYLVRNPKLHTPPSVSYGPWRNGKVGESGRQWEWLTFGGYVDMRMGSQMERVAIRDENETKVAIFGPQVIAKMLHRDFSGLPFLNPEEWEGEDSIEHLNIFARTSYDWKQKYRDIFAQEEVGQSKDRLGQVELSEEMVGRLLIRREQGPHRIEADNLRSFALDRYAQVAGNSKFSWRVAAAAASQESAYELSQ</sequence>
<dbReference type="Proteomes" id="UP000748025">
    <property type="component" value="Unassembled WGS sequence"/>
</dbReference>
<gene>
    <name evidence="1" type="ORF">E4U43_002753</name>
</gene>